<dbReference type="InterPro" id="IPR011978">
    <property type="entry name" value="YgfB-like"/>
</dbReference>
<sequence length="243" mass="26602">MSTQDLTDAEFDELDHLLEQTPGGLDPMDVAMLDGFLAGLLVQPRLIPLDEALPFIFDSENRPLPAEHDPAWLAKLRGLIERRLAQLRRDLVDVGAFDPIVLQLDEEALANEEEPALKALPAYSRALLPFAGGFATALGAFPNDLASFVEDEAHEAIARILRHLPPENDEERAINAEIDAALPLKSVDEAVEDLVLAVGELDALTEPYRYKVDVRKHEAPKVGRNDPCPCGSGKKFKSCHGAT</sequence>
<evidence type="ECO:0000313" key="2">
    <source>
        <dbReference type="Proteomes" id="UP000613266"/>
    </source>
</evidence>
<dbReference type="RefSeq" id="WP_198110486.1">
    <property type="nucleotide sequence ID" value="NZ_JAEDAK010000004.1"/>
</dbReference>
<dbReference type="Pfam" id="PF03695">
    <property type="entry name" value="UPF0149"/>
    <property type="match status" value="1"/>
</dbReference>
<dbReference type="Gene3D" id="3.10.450.50">
    <property type="match status" value="1"/>
</dbReference>
<keyword evidence="2" id="KW-1185">Reference proteome</keyword>
<evidence type="ECO:0000313" key="1">
    <source>
        <dbReference type="EMBL" id="MBH9576878.1"/>
    </source>
</evidence>
<accession>A0A931J199</accession>
<name>A0A931J199_9BURK</name>
<gene>
    <name evidence="1" type="ORF">I7X39_08170</name>
</gene>
<comment type="caution">
    <text evidence="1">The sequence shown here is derived from an EMBL/GenBank/DDBJ whole genome shotgun (WGS) entry which is preliminary data.</text>
</comment>
<dbReference type="Proteomes" id="UP000613266">
    <property type="component" value="Unassembled WGS sequence"/>
</dbReference>
<dbReference type="InterPro" id="IPR036255">
    <property type="entry name" value="YgfB-like_sf"/>
</dbReference>
<dbReference type="EMBL" id="JAEDAK010000004">
    <property type="protein sequence ID" value="MBH9576878.1"/>
    <property type="molecule type" value="Genomic_DNA"/>
</dbReference>
<dbReference type="SUPFAM" id="SSF103642">
    <property type="entry name" value="Sec-C motif"/>
    <property type="match status" value="1"/>
</dbReference>
<dbReference type="SUPFAM" id="SSF101327">
    <property type="entry name" value="YgfB-like"/>
    <property type="match status" value="1"/>
</dbReference>
<organism evidence="1 2">
    <name type="scientific">Inhella proteolytica</name>
    <dbReference type="NCBI Taxonomy" id="2795029"/>
    <lineage>
        <taxon>Bacteria</taxon>
        <taxon>Pseudomonadati</taxon>
        <taxon>Pseudomonadota</taxon>
        <taxon>Betaproteobacteria</taxon>
        <taxon>Burkholderiales</taxon>
        <taxon>Sphaerotilaceae</taxon>
        <taxon>Inhella</taxon>
    </lineage>
</organism>
<dbReference type="Pfam" id="PF02810">
    <property type="entry name" value="SEC-C"/>
    <property type="match status" value="1"/>
</dbReference>
<dbReference type="NCBIfam" id="TIGR02292">
    <property type="entry name" value="ygfB_yecA"/>
    <property type="match status" value="1"/>
</dbReference>
<dbReference type="InterPro" id="IPR004027">
    <property type="entry name" value="SEC_C_motif"/>
</dbReference>
<dbReference type="AlphaFoldDB" id="A0A931J199"/>
<proteinExistence type="predicted"/>
<reference evidence="1" key="1">
    <citation type="submission" date="2020-12" db="EMBL/GenBank/DDBJ databases">
        <title>The genome sequence of Inhella sp. 1Y17.</title>
        <authorList>
            <person name="Liu Y."/>
        </authorList>
    </citation>
    <scope>NUCLEOTIDE SEQUENCE</scope>
    <source>
        <strain evidence="1">1Y17</strain>
    </source>
</reference>
<protein>
    <submittedName>
        <fullName evidence="1">UPF0149 family protein</fullName>
    </submittedName>
</protein>